<accession>A0ABD3D4N4</accession>
<keyword evidence="5" id="KW-1185">Reference proteome</keyword>
<comment type="similarity">
    <text evidence="1">Belongs to the LOB domain-containing protein family.</text>
</comment>
<organism evidence="4 5">
    <name type="scientific">Castilleja foliolosa</name>
    <dbReference type="NCBI Taxonomy" id="1961234"/>
    <lineage>
        <taxon>Eukaryota</taxon>
        <taxon>Viridiplantae</taxon>
        <taxon>Streptophyta</taxon>
        <taxon>Embryophyta</taxon>
        <taxon>Tracheophyta</taxon>
        <taxon>Spermatophyta</taxon>
        <taxon>Magnoliopsida</taxon>
        <taxon>eudicotyledons</taxon>
        <taxon>Gunneridae</taxon>
        <taxon>Pentapetalae</taxon>
        <taxon>asterids</taxon>
        <taxon>lamiids</taxon>
        <taxon>Lamiales</taxon>
        <taxon>Orobanchaceae</taxon>
        <taxon>Pedicularideae</taxon>
        <taxon>Castillejinae</taxon>
        <taxon>Castilleja</taxon>
    </lineage>
</organism>
<evidence type="ECO:0000313" key="5">
    <source>
        <dbReference type="Proteomes" id="UP001632038"/>
    </source>
</evidence>
<proteinExistence type="inferred from homology"/>
<dbReference type="Proteomes" id="UP001632038">
    <property type="component" value="Unassembled WGS sequence"/>
</dbReference>
<evidence type="ECO:0000313" key="4">
    <source>
        <dbReference type="EMBL" id="KAL3636496.1"/>
    </source>
</evidence>
<sequence>MSSSYAPCAACKYLRRKCTQECVFAPYFPPDNPQKFINVHKVFGASNVGKILNDLNPTLRNDAVNSLAYEAECRIKDPIYGCVAFVSMLQQHLRQVQQEVERAKKELATYIGPAAFQPILNNPAQLMQQQNFDPSIHQTAPYQGQLVIQEPQQNQQLAAAREQEMLRAYAQQQQLQQEQLYAQRMQQQQELYAQQQQMMQQQGMYVQQQQQQQQNEIVRFNDAGDGFVQIPANAQPALALGGGGISGSIEMHYQTQEQANSHQQQQQLQIQELLLQSPQQLQLMQHQFGAQSQHQAQRDESEEEKSFRPS</sequence>
<dbReference type="PANTHER" id="PTHR31301:SF68">
    <property type="entry name" value="LOB DOMAIN-CONTAINING PROTEIN 32-RELATED"/>
    <property type="match status" value="1"/>
</dbReference>
<evidence type="ECO:0000259" key="3">
    <source>
        <dbReference type="PROSITE" id="PS50891"/>
    </source>
</evidence>
<feature type="compositionally biased region" description="Basic and acidic residues" evidence="2">
    <location>
        <begin position="296"/>
        <end position="310"/>
    </location>
</feature>
<feature type="region of interest" description="Disordered" evidence="2">
    <location>
        <begin position="284"/>
        <end position="310"/>
    </location>
</feature>
<dbReference type="InterPro" id="IPR004883">
    <property type="entry name" value="LOB"/>
</dbReference>
<reference evidence="5" key="1">
    <citation type="journal article" date="2024" name="IScience">
        <title>Strigolactones Initiate the Formation of Haustorium-like Structures in Castilleja.</title>
        <authorList>
            <person name="Buerger M."/>
            <person name="Peterson D."/>
            <person name="Chory J."/>
        </authorList>
    </citation>
    <scope>NUCLEOTIDE SEQUENCE [LARGE SCALE GENOMIC DNA]</scope>
</reference>
<dbReference type="AlphaFoldDB" id="A0ABD3D4N4"/>
<feature type="domain" description="LOB" evidence="3">
    <location>
        <begin position="6"/>
        <end position="107"/>
    </location>
</feature>
<dbReference type="Pfam" id="PF03195">
    <property type="entry name" value="LOB"/>
    <property type="match status" value="1"/>
</dbReference>
<dbReference type="PANTHER" id="PTHR31301">
    <property type="entry name" value="LOB DOMAIN-CONTAINING PROTEIN 4-RELATED"/>
    <property type="match status" value="1"/>
</dbReference>
<comment type="caution">
    <text evidence="4">The sequence shown here is derived from an EMBL/GenBank/DDBJ whole genome shotgun (WGS) entry which is preliminary data.</text>
</comment>
<dbReference type="EMBL" id="JAVIJP010000026">
    <property type="protein sequence ID" value="KAL3636496.1"/>
    <property type="molecule type" value="Genomic_DNA"/>
</dbReference>
<evidence type="ECO:0000256" key="1">
    <source>
        <dbReference type="ARBA" id="ARBA00005474"/>
    </source>
</evidence>
<gene>
    <name evidence="4" type="ORF">CASFOL_018795</name>
</gene>
<name>A0ABD3D4N4_9LAMI</name>
<evidence type="ECO:0000256" key="2">
    <source>
        <dbReference type="SAM" id="MobiDB-lite"/>
    </source>
</evidence>
<protein>
    <recommendedName>
        <fullName evidence="3">LOB domain-containing protein</fullName>
    </recommendedName>
</protein>
<dbReference type="PROSITE" id="PS50891">
    <property type="entry name" value="LOB"/>
    <property type="match status" value="1"/>
</dbReference>